<keyword evidence="2" id="KW-0805">Transcription regulation</keyword>
<dbReference type="SUPFAM" id="SSF88659">
    <property type="entry name" value="Sigma3 and sigma4 domains of RNA polymerase sigma factors"/>
    <property type="match status" value="1"/>
</dbReference>
<comment type="caution">
    <text evidence="9">The sequence shown here is derived from an EMBL/GenBank/DDBJ whole genome shotgun (WGS) entry which is preliminary data.</text>
</comment>
<feature type="region of interest" description="Disordered" evidence="5">
    <location>
        <begin position="75"/>
        <end position="95"/>
    </location>
</feature>
<accession>A0A8J3C3K0</accession>
<dbReference type="GO" id="GO:0003677">
    <property type="term" value="F:DNA binding"/>
    <property type="evidence" value="ECO:0007669"/>
    <property type="project" value="InterPro"/>
</dbReference>
<dbReference type="InterPro" id="IPR036388">
    <property type="entry name" value="WH-like_DNA-bd_sf"/>
</dbReference>
<dbReference type="GO" id="GO:0006352">
    <property type="term" value="P:DNA-templated transcription initiation"/>
    <property type="evidence" value="ECO:0007669"/>
    <property type="project" value="InterPro"/>
</dbReference>
<dbReference type="PANTHER" id="PTHR47756:SF2">
    <property type="entry name" value="BLL6612 PROTEIN"/>
    <property type="match status" value="1"/>
</dbReference>
<dbReference type="InterPro" id="IPR014284">
    <property type="entry name" value="RNA_pol_sigma-70_dom"/>
</dbReference>
<dbReference type="EMBL" id="BMMX01000033">
    <property type="protein sequence ID" value="GGL09916.1"/>
    <property type="molecule type" value="Genomic_DNA"/>
</dbReference>
<dbReference type="GO" id="GO:0016987">
    <property type="term" value="F:sigma factor activity"/>
    <property type="evidence" value="ECO:0007669"/>
    <property type="project" value="UniProtKB-KW"/>
</dbReference>
<dbReference type="Pfam" id="PF04542">
    <property type="entry name" value="Sigma70_r2"/>
    <property type="match status" value="1"/>
</dbReference>
<dbReference type="InterPro" id="IPR013324">
    <property type="entry name" value="RNA_pol_sigma_r3/r4-like"/>
</dbReference>
<dbReference type="AlphaFoldDB" id="A0A8J3C3K0"/>
<feature type="compositionally biased region" description="Basic and acidic residues" evidence="5">
    <location>
        <begin position="75"/>
        <end position="86"/>
    </location>
</feature>
<feature type="domain" description="RNA polymerase sigma-70 region 2" evidence="6">
    <location>
        <begin position="18"/>
        <end position="78"/>
    </location>
</feature>
<reference evidence="9" key="1">
    <citation type="journal article" date="2014" name="Int. J. Syst. Evol. Microbiol.">
        <title>Complete genome sequence of Corynebacterium casei LMG S-19264T (=DSM 44701T), isolated from a smear-ripened cheese.</title>
        <authorList>
            <consortium name="US DOE Joint Genome Institute (JGI-PGF)"/>
            <person name="Walter F."/>
            <person name="Albersmeier A."/>
            <person name="Kalinowski J."/>
            <person name="Ruckert C."/>
        </authorList>
    </citation>
    <scope>NUCLEOTIDE SEQUENCE</scope>
    <source>
        <strain evidence="9">CGMCC 4.7299</strain>
    </source>
</reference>
<evidence type="ECO:0000256" key="2">
    <source>
        <dbReference type="ARBA" id="ARBA00023015"/>
    </source>
</evidence>
<gene>
    <name evidence="9" type="ORF">GCM10012284_50820</name>
</gene>
<evidence type="ECO:0000313" key="9">
    <source>
        <dbReference type="EMBL" id="GGL09916.1"/>
    </source>
</evidence>
<proteinExistence type="inferred from homology"/>
<evidence type="ECO:0000259" key="8">
    <source>
        <dbReference type="Pfam" id="PF20239"/>
    </source>
</evidence>
<evidence type="ECO:0000256" key="4">
    <source>
        <dbReference type="ARBA" id="ARBA00023163"/>
    </source>
</evidence>
<dbReference type="SUPFAM" id="SSF88946">
    <property type="entry name" value="Sigma2 domain of RNA polymerase sigma factors"/>
    <property type="match status" value="1"/>
</dbReference>
<keyword evidence="10" id="KW-1185">Reference proteome</keyword>
<name>A0A8J3C3K0_9ACTN</name>
<dbReference type="PANTHER" id="PTHR47756">
    <property type="entry name" value="BLL6612 PROTEIN-RELATED"/>
    <property type="match status" value="1"/>
</dbReference>
<comment type="similarity">
    <text evidence="1">Belongs to the sigma-70 factor family. ECF subfamily.</text>
</comment>
<protein>
    <submittedName>
        <fullName evidence="9">RNA polymerase sigma factor</fullName>
    </submittedName>
</protein>
<evidence type="ECO:0000256" key="5">
    <source>
        <dbReference type="SAM" id="MobiDB-lite"/>
    </source>
</evidence>
<feature type="region of interest" description="Disordered" evidence="5">
    <location>
        <begin position="400"/>
        <end position="424"/>
    </location>
</feature>
<feature type="compositionally biased region" description="Gly residues" evidence="5">
    <location>
        <begin position="410"/>
        <end position="424"/>
    </location>
</feature>
<evidence type="ECO:0000256" key="1">
    <source>
        <dbReference type="ARBA" id="ARBA00010641"/>
    </source>
</evidence>
<dbReference type="Gene3D" id="1.10.10.10">
    <property type="entry name" value="Winged helix-like DNA-binding domain superfamily/Winged helix DNA-binding domain"/>
    <property type="match status" value="1"/>
</dbReference>
<feature type="domain" description="RNA polymerase sigma factor 70 region 4 type 2" evidence="7">
    <location>
        <begin position="111"/>
        <end position="156"/>
    </location>
</feature>
<keyword evidence="4" id="KW-0804">Transcription</keyword>
<dbReference type="Pfam" id="PF08281">
    <property type="entry name" value="Sigma70_r4_2"/>
    <property type="match status" value="1"/>
</dbReference>
<evidence type="ECO:0000256" key="3">
    <source>
        <dbReference type="ARBA" id="ARBA00023082"/>
    </source>
</evidence>
<keyword evidence="3" id="KW-0731">Sigma factor</keyword>
<organism evidence="9 10">
    <name type="scientific">Mangrovihabitans endophyticus</name>
    <dbReference type="NCBI Taxonomy" id="1751298"/>
    <lineage>
        <taxon>Bacteria</taxon>
        <taxon>Bacillati</taxon>
        <taxon>Actinomycetota</taxon>
        <taxon>Actinomycetes</taxon>
        <taxon>Micromonosporales</taxon>
        <taxon>Micromonosporaceae</taxon>
        <taxon>Mangrovihabitans</taxon>
    </lineage>
</organism>
<feature type="domain" description="DUF6596" evidence="8">
    <location>
        <begin position="168"/>
        <end position="259"/>
    </location>
</feature>
<dbReference type="Pfam" id="PF20239">
    <property type="entry name" value="DUF6596"/>
    <property type="match status" value="1"/>
</dbReference>
<evidence type="ECO:0000259" key="6">
    <source>
        <dbReference type="Pfam" id="PF04542"/>
    </source>
</evidence>
<dbReference type="InterPro" id="IPR013325">
    <property type="entry name" value="RNA_pol_sigma_r2"/>
</dbReference>
<sequence length="424" mass="46552">MPDQPMHPRDEDALRGLVPRVLTSLVRRGEDFDAAEDALQEALLEALRVWPRQPPRDPRAWLTTVATRRLIDARRGETARHGREETAYVQPRPDATEEGDDTLFLLFCCCHPDLAPASQVALTLRAVGGLTTREIADAFYVPEATMAQRISRAKRTVRGRRLDRPGDLAVVLRVLYLVYAAGHGGRVDLAVEAIRLARQLTLATPEPEARGLLALMLLNHARLPARLDAGGRIVTLDRQDRGRWDTREIAEGVRVLQSALAQQTDTRRPGRYQIEAAIAALHDDATSAAETDWPQILDWYDDLVALTGDPVRQDPTAVLARAVAVGHVLGAAAGLREADRLREVLGERHRWYAVRAYLHELGDDRPAAANAYAEAARRATNVAERDHLIREASRMRNVGNRGGAIPSQIGNGGPVDGGGGLPTL</sequence>
<dbReference type="InterPro" id="IPR013249">
    <property type="entry name" value="RNA_pol_sigma70_r4_t2"/>
</dbReference>
<dbReference type="Proteomes" id="UP000656042">
    <property type="component" value="Unassembled WGS sequence"/>
</dbReference>
<dbReference type="InterPro" id="IPR007627">
    <property type="entry name" value="RNA_pol_sigma70_r2"/>
</dbReference>
<dbReference type="NCBIfam" id="TIGR02937">
    <property type="entry name" value="sigma70-ECF"/>
    <property type="match status" value="1"/>
</dbReference>
<dbReference type="InterPro" id="IPR046531">
    <property type="entry name" value="DUF6596"/>
</dbReference>
<evidence type="ECO:0000259" key="7">
    <source>
        <dbReference type="Pfam" id="PF08281"/>
    </source>
</evidence>
<dbReference type="Gene3D" id="1.10.1740.10">
    <property type="match status" value="1"/>
</dbReference>
<evidence type="ECO:0000313" key="10">
    <source>
        <dbReference type="Proteomes" id="UP000656042"/>
    </source>
</evidence>
<reference evidence="9" key="2">
    <citation type="submission" date="2020-09" db="EMBL/GenBank/DDBJ databases">
        <authorList>
            <person name="Sun Q."/>
            <person name="Zhou Y."/>
        </authorList>
    </citation>
    <scope>NUCLEOTIDE SEQUENCE</scope>
    <source>
        <strain evidence="9">CGMCC 4.7299</strain>
    </source>
</reference>